<dbReference type="Proteomes" id="UP001201980">
    <property type="component" value="Unassembled WGS sequence"/>
</dbReference>
<reference evidence="2" key="1">
    <citation type="submission" date="2022-07" db="EMBL/GenBank/DDBJ databases">
        <title>Draft genome sequence of Zalerion maritima ATCC 34329, a (micro)plastics degrading marine fungus.</title>
        <authorList>
            <person name="Paco A."/>
            <person name="Goncalves M.F.M."/>
            <person name="Rocha-Santos T.A.P."/>
            <person name="Alves A."/>
        </authorList>
    </citation>
    <scope>NUCLEOTIDE SEQUENCE</scope>
    <source>
        <strain evidence="2">ATCC 34329</strain>
    </source>
</reference>
<feature type="region of interest" description="Disordered" evidence="1">
    <location>
        <begin position="625"/>
        <end position="646"/>
    </location>
</feature>
<gene>
    <name evidence="2" type="ORF">MKZ38_001469</name>
</gene>
<comment type="caution">
    <text evidence="2">The sequence shown here is derived from an EMBL/GenBank/DDBJ whole genome shotgun (WGS) entry which is preliminary data.</text>
</comment>
<keyword evidence="3" id="KW-1185">Reference proteome</keyword>
<evidence type="ECO:0008006" key="4">
    <source>
        <dbReference type="Google" id="ProtNLM"/>
    </source>
</evidence>
<dbReference type="SUPFAM" id="SSF81383">
    <property type="entry name" value="F-box domain"/>
    <property type="match status" value="1"/>
</dbReference>
<evidence type="ECO:0000256" key="1">
    <source>
        <dbReference type="SAM" id="MobiDB-lite"/>
    </source>
</evidence>
<accession>A0AAD5WXH7</accession>
<protein>
    <recommendedName>
        <fullName evidence="4">F-box domain-containing protein</fullName>
    </recommendedName>
</protein>
<evidence type="ECO:0000313" key="3">
    <source>
        <dbReference type="Proteomes" id="UP001201980"/>
    </source>
</evidence>
<feature type="region of interest" description="Disordered" evidence="1">
    <location>
        <begin position="559"/>
        <end position="580"/>
    </location>
</feature>
<dbReference type="InterPro" id="IPR036322">
    <property type="entry name" value="WD40_repeat_dom_sf"/>
</dbReference>
<organism evidence="2 3">
    <name type="scientific">Zalerion maritima</name>
    <dbReference type="NCBI Taxonomy" id="339359"/>
    <lineage>
        <taxon>Eukaryota</taxon>
        <taxon>Fungi</taxon>
        <taxon>Dikarya</taxon>
        <taxon>Ascomycota</taxon>
        <taxon>Pezizomycotina</taxon>
        <taxon>Sordariomycetes</taxon>
        <taxon>Lulworthiomycetidae</taxon>
        <taxon>Lulworthiales</taxon>
        <taxon>Lulworthiaceae</taxon>
        <taxon>Zalerion</taxon>
    </lineage>
</organism>
<dbReference type="EMBL" id="JAKWBI020000013">
    <property type="protein sequence ID" value="KAJ2906488.1"/>
    <property type="molecule type" value="Genomic_DNA"/>
</dbReference>
<dbReference type="AlphaFoldDB" id="A0AAD5WXH7"/>
<name>A0AAD5WXH7_9PEZI</name>
<dbReference type="SUPFAM" id="SSF50978">
    <property type="entry name" value="WD40 repeat-like"/>
    <property type="match status" value="1"/>
</dbReference>
<sequence>MTNGAVNDVSNAFSSLTTNASPGPKSSSKPSLDSLNDHVLLAIVSFINTAKSVAALSKTCRRLHALVQDDGWRVFVHASFSNLSIPRGIAYPWNKVADSLTWQTRCWERKSIVLSNSDPNRGSRQGRQSVRFRPVLAARQSHKDGVELVVCGAGENIEGKFRGRLDGPGKGIGVSWHHLPGDSHGYVAGRDDITALALMDHEERGLCMVLGRAQGNLHILSASRDEKFGHKLCRLEGTDGSTGEGSTARAMRNRDAGIKSVDVSKTGHLVVANTSKDVLLYRYELDSSSTEDEDQEVQIPSMKPLHTKNLAKDETTEASLREYPLLVSKFLRNDLIGVAKYGALHYLDVTPTGLVGDTIGKSTMSDSSPSIRTIEPVSSGALTGGAYNLMLSSWLGGCIKLQDLRTPTPFDYVYRDSFDPYTSTMSLASYGASHFLAGTEEGWLKIFDYRMPRPYHHADGIPCSTRTPFPPPMSCKPTFPAKDQYPFPCNHIEGKMCRWHSQSQDVYYRPDFALGVTKLAPRDRGSHRTIWSLAKASDISPTFYLGLSGSVMEGNLYTYSEPSGTSPARSPRRPGPGHRQVQGYGDPLFGFWQPRSPRKKHWDEPFSVESWDYYKFDDMVHPETRTGEWGRPIKASPPGTKSPFGSIAKWHRLDEKYHSDMDYERAVTASAALPQ</sequence>
<dbReference type="InterPro" id="IPR036047">
    <property type="entry name" value="F-box-like_dom_sf"/>
</dbReference>
<evidence type="ECO:0000313" key="2">
    <source>
        <dbReference type="EMBL" id="KAJ2906488.1"/>
    </source>
</evidence>
<proteinExistence type="predicted"/>